<reference evidence="8" key="1">
    <citation type="submission" date="2009-02" db="EMBL/GenBank/DDBJ databases">
        <authorList>
            <person name="Fulton L."/>
            <person name="Clifton S."/>
            <person name="Fulton B."/>
            <person name="Xu J."/>
            <person name="Minx P."/>
            <person name="Pepin K.H."/>
            <person name="Johnson M."/>
            <person name="Bhonagiri V."/>
            <person name="Nash W.E."/>
            <person name="Mardis E.R."/>
            <person name="Wilson R.K."/>
        </authorList>
    </citation>
    <scope>NUCLEOTIDE SEQUENCE [LARGE SCALE GENOMIC DNA]</scope>
    <source>
        <strain evidence="8">DSM 15053</strain>
    </source>
</reference>
<organism evidence="8 9">
    <name type="scientific">[Clostridium] hylemonae DSM 15053</name>
    <dbReference type="NCBI Taxonomy" id="553973"/>
    <lineage>
        <taxon>Bacteria</taxon>
        <taxon>Bacillati</taxon>
        <taxon>Bacillota</taxon>
        <taxon>Clostridia</taxon>
        <taxon>Lachnospirales</taxon>
        <taxon>Lachnospiraceae</taxon>
    </lineage>
</organism>
<dbReference type="InterPro" id="IPR000943">
    <property type="entry name" value="RNA_pol_sigma70"/>
</dbReference>
<dbReference type="InterPro" id="IPR013325">
    <property type="entry name" value="RNA_pol_sigma_r2"/>
</dbReference>
<dbReference type="GO" id="GO:0006352">
    <property type="term" value="P:DNA-templated transcription initiation"/>
    <property type="evidence" value="ECO:0007669"/>
    <property type="project" value="InterPro"/>
</dbReference>
<dbReference type="STRING" id="553973.CLOHYLEM_04990"/>
<dbReference type="OrthoDB" id="1692185at2"/>
<feature type="domain" description="RNA polymerase sigma-70 region 4" evidence="7">
    <location>
        <begin position="108"/>
        <end position="154"/>
    </location>
</feature>
<evidence type="ECO:0000313" key="9">
    <source>
        <dbReference type="Proteomes" id="UP000004893"/>
    </source>
</evidence>
<keyword evidence="9" id="KW-1185">Reference proteome</keyword>
<dbReference type="SUPFAM" id="SSF88659">
    <property type="entry name" value="Sigma3 and sigma4 domains of RNA polymerase sigma factors"/>
    <property type="match status" value="1"/>
</dbReference>
<proteinExistence type="inferred from homology"/>
<evidence type="ECO:0000256" key="3">
    <source>
        <dbReference type="ARBA" id="ARBA00023082"/>
    </source>
</evidence>
<evidence type="ECO:0000256" key="1">
    <source>
        <dbReference type="ARBA" id="ARBA00010641"/>
    </source>
</evidence>
<name>C0BYV1_9FIRM</name>
<dbReference type="CDD" id="cd06171">
    <property type="entry name" value="Sigma70_r4"/>
    <property type="match status" value="1"/>
</dbReference>
<dbReference type="EMBL" id="ABYI02000018">
    <property type="protein sequence ID" value="EEG75029.1"/>
    <property type="molecule type" value="Genomic_DNA"/>
</dbReference>
<dbReference type="InterPro" id="IPR007630">
    <property type="entry name" value="RNA_pol_sigma70_r4"/>
</dbReference>
<dbReference type="HOGENOM" id="CLU_047691_3_4_9"/>
<dbReference type="InterPro" id="IPR007627">
    <property type="entry name" value="RNA_pol_sigma70_r2"/>
</dbReference>
<dbReference type="InterPro" id="IPR013324">
    <property type="entry name" value="RNA_pol_sigma_r3/r4-like"/>
</dbReference>
<evidence type="ECO:0000256" key="2">
    <source>
        <dbReference type="ARBA" id="ARBA00023015"/>
    </source>
</evidence>
<dbReference type="InterPro" id="IPR039425">
    <property type="entry name" value="RNA_pol_sigma-70-like"/>
</dbReference>
<evidence type="ECO:0000256" key="5">
    <source>
        <dbReference type="ARBA" id="ARBA00023163"/>
    </source>
</evidence>
<dbReference type="Gene3D" id="1.10.10.10">
    <property type="entry name" value="Winged helix-like DNA-binding domain superfamily/Winged helix DNA-binding domain"/>
    <property type="match status" value="1"/>
</dbReference>
<dbReference type="PRINTS" id="PR00046">
    <property type="entry name" value="SIGMA70FCT"/>
</dbReference>
<dbReference type="SUPFAM" id="SSF88946">
    <property type="entry name" value="Sigma2 domain of RNA polymerase sigma factors"/>
    <property type="match status" value="1"/>
</dbReference>
<evidence type="ECO:0000313" key="8">
    <source>
        <dbReference type="EMBL" id="EEG75029.1"/>
    </source>
</evidence>
<keyword evidence="2" id="KW-0805">Transcription regulation</keyword>
<comment type="caution">
    <text evidence="8">The sequence shown here is derived from an EMBL/GenBank/DDBJ whole genome shotgun (WGS) entry which is preliminary data.</text>
</comment>
<dbReference type="Pfam" id="PF04545">
    <property type="entry name" value="Sigma70_r4"/>
    <property type="match status" value="1"/>
</dbReference>
<dbReference type="PANTHER" id="PTHR43133">
    <property type="entry name" value="RNA POLYMERASE ECF-TYPE SIGMA FACTO"/>
    <property type="match status" value="1"/>
</dbReference>
<dbReference type="AlphaFoldDB" id="C0BYV1"/>
<dbReference type="Pfam" id="PF04542">
    <property type="entry name" value="Sigma70_r2"/>
    <property type="match status" value="1"/>
</dbReference>
<sequence>MEKDLLEQVYMEYMKPVYLYLFSLCHSHETAEDLTQETFLRALCSLEQTERILPWLLRVAKNLYIDVWRRERASRMQQERELTDEEEEILEQLIKKEQNRRLYGTILCLSDREREAVVLYYFAGFSQEEIGRQMEIGHGNVRVILHRAKRKLKEMLKESDGKRHGGSDTKRRV</sequence>
<reference evidence="8" key="2">
    <citation type="submission" date="2013-06" db="EMBL/GenBank/DDBJ databases">
        <title>Draft genome sequence of Clostridium hylemonae (DSM 15053).</title>
        <authorList>
            <person name="Sudarsanam P."/>
            <person name="Ley R."/>
            <person name="Guruge J."/>
            <person name="Turnbaugh P.J."/>
            <person name="Mahowald M."/>
            <person name="Liep D."/>
            <person name="Gordon J."/>
        </authorList>
    </citation>
    <scope>NUCLEOTIDE SEQUENCE</scope>
    <source>
        <strain evidence="8">DSM 15053</strain>
    </source>
</reference>
<dbReference type="GO" id="GO:0003677">
    <property type="term" value="F:DNA binding"/>
    <property type="evidence" value="ECO:0007669"/>
    <property type="project" value="UniProtKB-KW"/>
</dbReference>
<keyword evidence="3" id="KW-0731">Sigma factor</keyword>
<evidence type="ECO:0000259" key="6">
    <source>
        <dbReference type="Pfam" id="PF04542"/>
    </source>
</evidence>
<dbReference type="GO" id="GO:0016987">
    <property type="term" value="F:sigma factor activity"/>
    <property type="evidence" value="ECO:0007669"/>
    <property type="project" value="UniProtKB-KW"/>
</dbReference>
<dbReference type="PANTHER" id="PTHR43133:SF52">
    <property type="entry name" value="ECF RNA POLYMERASE SIGMA FACTOR SIGL"/>
    <property type="match status" value="1"/>
</dbReference>
<protein>
    <submittedName>
        <fullName evidence="8">Sigma-70, region 4</fullName>
    </submittedName>
</protein>
<gene>
    <name evidence="8" type="ORF">CLOHYLEM_04990</name>
</gene>
<accession>C0BYV1</accession>
<evidence type="ECO:0000259" key="7">
    <source>
        <dbReference type="Pfam" id="PF04545"/>
    </source>
</evidence>
<feature type="domain" description="RNA polymerase sigma-70 region 2" evidence="6">
    <location>
        <begin position="10"/>
        <end position="72"/>
    </location>
</feature>
<dbReference type="eggNOG" id="COG1595">
    <property type="taxonomic scope" value="Bacteria"/>
</dbReference>
<dbReference type="Proteomes" id="UP000004893">
    <property type="component" value="Unassembled WGS sequence"/>
</dbReference>
<dbReference type="InterPro" id="IPR036388">
    <property type="entry name" value="WH-like_DNA-bd_sf"/>
</dbReference>
<comment type="similarity">
    <text evidence="1">Belongs to the sigma-70 factor family. ECF subfamily.</text>
</comment>
<keyword evidence="4" id="KW-0238">DNA-binding</keyword>
<keyword evidence="5" id="KW-0804">Transcription</keyword>
<evidence type="ECO:0000256" key="4">
    <source>
        <dbReference type="ARBA" id="ARBA00023125"/>
    </source>
</evidence>
<dbReference type="NCBIfam" id="TIGR02937">
    <property type="entry name" value="sigma70-ECF"/>
    <property type="match status" value="1"/>
</dbReference>
<dbReference type="RefSeq" id="WP_006442323.1">
    <property type="nucleotide sequence ID" value="NZ_CP036524.1"/>
</dbReference>
<dbReference type="Gene3D" id="1.10.1740.10">
    <property type="match status" value="1"/>
</dbReference>
<dbReference type="InterPro" id="IPR014284">
    <property type="entry name" value="RNA_pol_sigma-70_dom"/>
</dbReference>